<evidence type="ECO:0000256" key="1">
    <source>
        <dbReference type="SAM" id="Coils"/>
    </source>
</evidence>
<feature type="coiled-coil region" evidence="1">
    <location>
        <begin position="296"/>
        <end position="323"/>
    </location>
</feature>
<organism evidence="4 5">
    <name type="scientific">Romanomermis culicivorax</name>
    <name type="common">Nematode worm</name>
    <dbReference type="NCBI Taxonomy" id="13658"/>
    <lineage>
        <taxon>Eukaryota</taxon>
        <taxon>Metazoa</taxon>
        <taxon>Ecdysozoa</taxon>
        <taxon>Nematoda</taxon>
        <taxon>Enoplea</taxon>
        <taxon>Dorylaimia</taxon>
        <taxon>Mermithida</taxon>
        <taxon>Mermithoidea</taxon>
        <taxon>Mermithidae</taxon>
        <taxon>Romanomermis</taxon>
    </lineage>
</organism>
<keyword evidence="1" id="KW-0175">Coiled coil</keyword>
<feature type="compositionally biased region" description="Polar residues" evidence="2">
    <location>
        <begin position="258"/>
        <end position="274"/>
    </location>
</feature>
<feature type="coiled-coil region" evidence="1">
    <location>
        <begin position="114"/>
        <end position="233"/>
    </location>
</feature>
<evidence type="ECO:0000313" key="5">
    <source>
        <dbReference type="WBParaSite" id="nRc.2.0.1.t02815-RA"/>
    </source>
</evidence>
<dbReference type="AlphaFoldDB" id="A0A915HMU0"/>
<feature type="region of interest" description="Disordered" evidence="2">
    <location>
        <begin position="258"/>
        <end position="285"/>
    </location>
</feature>
<dbReference type="WBParaSite" id="nRc.2.0.1.t02815-RA">
    <property type="protein sequence ID" value="nRc.2.0.1.t02815-RA"/>
    <property type="gene ID" value="nRc.2.0.1.g02815"/>
</dbReference>
<dbReference type="SUPFAM" id="SSF47923">
    <property type="entry name" value="Ypt/Rab-GAP domain of gyp1p"/>
    <property type="match status" value="1"/>
</dbReference>
<dbReference type="Pfam" id="PF23436">
    <property type="entry name" value="RabGap-TBC_2"/>
    <property type="match status" value="1"/>
</dbReference>
<dbReference type="PROSITE" id="PS50086">
    <property type="entry name" value="TBC_RABGAP"/>
    <property type="match status" value="1"/>
</dbReference>
<evidence type="ECO:0000259" key="3">
    <source>
        <dbReference type="PROSITE" id="PS50086"/>
    </source>
</evidence>
<evidence type="ECO:0000256" key="2">
    <source>
        <dbReference type="SAM" id="MobiDB-lite"/>
    </source>
</evidence>
<dbReference type="OMA" id="LTMREQQ"/>
<dbReference type="Proteomes" id="UP000887565">
    <property type="component" value="Unplaced"/>
</dbReference>
<dbReference type="InterPro" id="IPR035969">
    <property type="entry name" value="Rab-GAP_TBC_sf"/>
</dbReference>
<name>A0A915HMU0_ROMCU</name>
<feature type="domain" description="Rab-GAP TBC" evidence="3">
    <location>
        <begin position="1"/>
        <end position="31"/>
    </location>
</feature>
<proteinExistence type="predicted"/>
<dbReference type="PANTHER" id="PTHR47728:SF1">
    <property type="entry name" value="RAB GTPASE ACTIVATING PROTEIN 1 LIKE"/>
    <property type="match status" value="1"/>
</dbReference>
<dbReference type="InterPro" id="IPR000195">
    <property type="entry name" value="Rab-GAP-TBC_dom"/>
</dbReference>
<dbReference type="PANTHER" id="PTHR47728">
    <property type="entry name" value="RAB GTPASE-ACTIVATING PROTEIN 1-LIKE"/>
    <property type="match status" value="1"/>
</dbReference>
<dbReference type="Gene3D" id="1.10.472.80">
    <property type="entry name" value="Ypt/Rab-GAP domain of gyp1p, domain 3"/>
    <property type="match status" value="1"/>
</dbReference>
<reference evidence="5" key="1">
    <citation type="submission" date="2022-11" db="UniProtKB">
        <authorList>
            <consortium name="WormBaseParasite"/>
        </authorList>
    </citation>
    <scope>IDENTIFICATION</scope>
</reference>
<keyword evidence="4" id="KW-1185">Reference proteome</keyword>
<accession>A0A915HMU0</accession>
<evidence type="ECO:0000313" key="4">
    <source>
        <dbReference type="Proteomes" id="UP000887565"/>
    </source>
</evidence>
<protein>
    <submittedName>
        <fullName evidence="5">Rab-GAP TBC domain-containing protein</fullName>
    </submittedName>
</protein>
<sequence>MYASQWFLTLFTAKFSLSMVFRIIDLFLCEGMNTIFHISIALLKAWKRQLMEMDFEGALKYFRVVLPRKYRTEYEAQELIQQAEKLKISHKRLSKYEKQYIAMKNREVESQDPIERLEKECMKLRESLMRLERENDDLAHELVTSKIQLRKNLDAAEDNIESLQNQMEKMSDYCREGEENQRRLLAEAEQVKEMCRREIQRVDEENLRCAAIIANYKQICTNLNVRLEEEQETRRRKVEKLLSVIKLCPSCSSSAVLNDDSATPPSINQSNASSPDDDWSKFDNLNSAHNFPANLSDEQQQSIRRLELELARTKLALVESECKNQDLNHQLQHNLNNAQQKRGANGENSAHFREKGGVWLKKTFNSLKNAAPAYPLPAHPNFLIESFSRSSSDSASTFGAELTKN</sequence>